<dbReference type="GO" id="GO:0005524">
    <property type="term" value="F:ATP binding"/>
    <property type="evidence" value="ECO:0007669"/>
    <property type="project" value="UniProtKB-KW"/>
</dbReference>
<name>A0ABU5CRS9_9BACI</name>
<dbReference type="Gene3D" id="3.30.565.10">
    <property type="entry name" value="Histidine kinase-like ATPase, C-terminal domain"/>
    <property type="match status" value="1"/>
</dbReference>
<dbReference type="SMART" id="SM00387">
    <property type="entry name" value="HATPase_c"/>
    <property type="match status" value="1"/>
</dbReference>
<evidence type="ECO:0000313" key="11">
    <source>
        <dbReference type="Proteomes" id="UP001275315"/>
    </source>
</evidence>
<evidence type="ECO:0000313" key="10">
    <source>
        <dbReference type="EMBL" id="MDY0409063.1"/>
    </source>
</evidence>
<dbReference type="InterPro" id="IPR004358">
    <property type="entry name" value="Sig_transdc_His_kin-like_C"/>
</dbReference>
<feature type="domain" description="Histidine kinase" evidence="9">
    <location>
        <begin position="197"/>
        <end position="417"/>
    </location>
</feature>
<keyword evidence="4" id="KW-0808">Transferase</keyword>
<dbReference type="InterPro" id="IPR003594">
    <property type="entry name" value="HATPase_dom"/>
</dbReference>
<sequence length="420" mass="48505">MEHYIASKVVGEQHMEPIQIGKNLRGFLVVDLQSNKKINASEQEFLETFASSLAIMLENKFLFEKIRNKHAELEAILESMSEGLMLLNNKDEVEYVNEYFQQIVSSDSHLQLVDLSGMYKRFEELFLIGEEELNDFMEQDEAELKLEHMESSGKIKSYMLHSFSVVLDEQMIGKGLLLRDITKEAEIDTLKNNLISLTSHEFKTPITNIRGSVETLLRTDVQWEPEFERELLEGVHEDIERIQHLVSDWMDISKIESGSMYIERNMIRGDQIIEESLQQIPKELQKETEVTFVNNLQEPTYFYGDKIRIQQVLVNLFMNAIRYNDELVKKIDIVLDKTNDHVTISISDNGIGISKDHIEKIFTRFYQVDVTATRRTGGTGLGLSICKGIMEAHHGKITVESELNKGSTFTLLFPLREEEE</sequence>
<comment type="catalytic activity">
    <reaction evidence="1">
        <text>ATP + protein L-histidine = ADP + protein N-phospho-L-histidine.</text>
        <dbReference type="EC" id="2.7.13.3"/>
    </reaction>
</comment>
<dbReference type="PANTHER" id="PTHR43711:SF26">
    <property type="entry name" value="SENSOR HISTIDINE KINASE RCSC"/>
    <property type="match status" value="1"/>
</dbReference>
<evidence type="ECO:0000256" key="8">
    <source>
        <dbReference type="ARBA" id="ARBA00023012"/>
    </source>
</evidence>
<dbReference type="InterPro" id="IPR029016">
    <property type="entry name" value="GAF-like_dom_sf"/>
</dbReference>
<dbReference type="PRINTS" id="PR00344">
    <property type="entry name" value="BCTRLSENSOR"/>
</dbReference>
<comment type="caution">
    <text evidence="10">The sequence shown here is derived from an EMBL/GenBank/DDBJ whole genome shotgun (WGS) entry which is preliminary data.</text>
</comment>
<keyword evidence="7 10" id="KW-0067">ATP-binding</keyword>
<dbReference type="InterPro" id="IPR005467">
    <property type="entry name" value="His_kinase_dom"/>
</dbReference>
<accession>A0ABU5CRS9</accession>
<dbReference type="SUPFAM" id="SSF47384">
    <property type="entry name" value="Homodimeric domain of signal transducing histidine kinase"/>
    <property type="match status" value="1"/>
</dbReference>
<evidence type="ECO:0000256" key="6">
    <source>
        <dbReference type="ARBA" id="ARBA00022777"/>
    </source>
</evidence>
<reference evidence="10 11" key="1">
    <citation type="submission" date="2023-10" db="EMBL/GenBank/DDBJ databases">
        <title>Virgibacillus soli CC-YMP-6 genome.</title>
        <authorList>
            <person name="Miliotis G."/>
            <person name="Sengupta P."/>
            <person name="Hameed A."/>
            <person name="Chuvochina M."/>
            <person name="Mcdonagh F."/>
            <person name="Simpson A.C."/>
            <person name="Singh N.K."/>
            <person name="Rekha P.D."/>
            <person name="Raman K."/>
            <person name="Hugenholtz P."/>
            <person name="Venkateswaran K."/>
        </authorList>
    </citation>
    <scope>NUCLEOTIDE SEQUENCE [LARGE SCALE GENOMIC DNA]</scope>
    <source>
        <strain evidence="10 11">CC-YMP-6</strain>
    </source>
</reference>
<dbReference type="Gene3D" id="1.10.287.130">
    <property type="match status" value="1"/>
</dbReference>
<dbReference type="CDD" id="cd00075">
    <property type="entry name" value="HATPase"/>
    <property type="match status" value="1"/>
</dbReference>
<evidence type="ECO:0000256" key="5">
    <source>
        <dbReference type="ARBA" id="ARBA00022741"/>
    </source>
</evidence>
<protein>
    <recommendedName>
        <fullName evidence="2">histidine kinase</fullName>
        <ecNumber evidence="2">2.7.13.3</ecNumber>
    </recommendedName>
</protein>
<dbReference type="Pfam" id="PF02518">
    <property type="entry name" value="HATPase_c"/>
    <property type="match status" value="1"/>
</dbReference>
<dbReference type="InterPro" id="IPR036097">
    <property type="entry name" value="HisK_dim/P_sf"/>
</dbReference>
<evidence type="ECO:0000256" key="1">
    <source>
        <dbReference type="ARBA" id="ARBA00000085"/>
    </source>
</evidence>
<dbReference type="SUPFAM" id="SSF55874">
    <property type="entry name" value="ATPase domain of HSP90 chaperone/DNA topoisomerase II/histidine kinase"/>
    <property type="match status" value="1"/>
</dbReference>
<dbReference type="RefSeq" id="WP_320379882.1">
    <property type="nucleotide sequence ID" value="NZ_JAWDIQ010000002.1"/>
</dbReference>
<gene>
    <name evidence="10" type="ORF">RWD45_11430</name>
</gene>
<dbReference type="Proteomes" id="UP001275315">
    <property type="component" value="Unassembled WGS sequence"/>
</dbReference>
<evidence type="ECO:0000256" key="7">
    <source>
        <dbReference type="ARBA" id="ARBA00022840"/>
    </source>
</evidence>
<dbReference type="PROSITE" id="PS50109">
    <property type="entry name" value="HIS_KIN"/>
    <property type="match status" value="1"/>
</dbReference>
<dbReference type="InterPro" id="IPR050736">
    <property type="entry name" value="Sensor_HK_Regulatory"/>
</dbReference>
<dbReference type="EMBL" id="JAWDIQ010000002">
    <property type="protein sequence ID" value="MDY0409063.1"/>
    <property type="molecule type" value="Genomic_DNA"/>
</dbReference>
<dbReference type="Gene3D" id="3.30.450.20">
    <property type="entry name" value="PAS domain"/>
    <property type="match status" value="1"/>
</dbReference>
<dbReference type="SMART" id="SM00388">
    <property type="entry name" value="HisKA"/>
    <property type="match status" value="1"/>
</dbReference>
<dbReference type="Gene3D" id="3.30.450.40">
    <property type="match status" value="1"/>
</dbReference>
<proteinExistence type="predicted"/>
<dbReference type="Pfam" id="PF00512">
    <property type="entry name" value="HisKA"/>
    <property type="match status" value="1"/>
</dbReference>
<evidence type="ECO:0000256" key="2">
    <source>
        <dbReference type="ARBA" id="ARBA00012438"/>
    </source>
</evidence>
<evidence type="ECO:0000256" key="4">
    <source>
        <dbReference type="ARBA" id="ARBA00022679"/>
    </source>
</evidence>
<keyword evidence="8" id="KW-0902">Two-component regulatory system</keyword>
<keyword evidence="6" id="KW-0418">Kinase</keyword>
<organism evidence="10 11">
    <name type="scientific">Paracerasibacillus soli</name>
    <dbReference type="NCBI Taxonomy" id="480284"/>
    <lineage>
        <taxon>Bacteria</taxon>
        <taxon>Bacillati</taxon>
        <taxon>Bacillota</taxon>
        <taxon>Bacilli</taxon>
        <taxon>Bacillales</taxon>
        <taxon>Bacillaceae</taxon>
        <taxon>Paracerasibacillus</taxon>
    </lineage>
</organism>
<dbReference type="CDD" id="cd00082">
    <property type="entry name" value="HisKA"/>
    <property type="match status" value="1"/>
</dbReference>
<evidence type="ECO:0000256" key="3">
    <source>
        <dbReference type="ARBA" id="ARBA00022553"/>
    </source>
</evidence>
<keyword evidence="3" id="KW-0597">Phosphoprotein</keyword>
<dbReference type="SUPFAM" id="SSF55781">
    <property type="entry name" value="GAF domain-like"/>
    <property type="match status" value="1"/>
</dbReference>
<keyword evidence="5" id="KW-0547">Nucleotide-binding</keyword>
<dbReference type="PANTHER" id="PTHR43711">
    <property type="entry name" value="TWO-COMPONENT HISTIDINE KINASE"/>
    <property type="match status" value="1"/>
</dbReference>
<dbReference type="InterPro" id="IPR036890">
    <property type="entry name" value="HATPase_C_sf"/>
</dbReference>
<evidence type="ECO:0000259" key="9">
    <source>
        <dbReference type="PROSITE" id="PS50109"/>
    </source>
</evidence>
<dbReference type="InterPro" id="IPR003661">
    <property type="entry name" value="HisK_dim/P_dom"/>
</dbReference>
<keyword evidence="11" id="KW-1185">Reference proteome</keyword>
<dbReference type="EC" id="2.7.13.3" evidence="2"/>